<dbReference type="GO" id="GO:0004534">
    <property type="term" value="F:5'-3' RNA exonuclease activity"/>
    <property type="evidence" value="ECO:0007669"/>
    <property type="project" value="TreeGrafter"/>
</dbReference>
<sequence>MHNSTVSKDGVVSDGGVSRVDCHVKVLDDSVVDRARSAGFDAIVYAPHFTRLPDVRRRAEAYSSDELLVVPAREVFTGPWHDRKHVLALGLEEPVPDFITLEAAMAEFERQDAAVLVPHPEFASVSLSADDVRQYAESIDALEIFNPKHLPSHNRRARELADELEVPPFASSYAHLPRTVGISHTEFDADVETEADLLEALKNGASRRVVHRNGLERAMTTALELAHLGYENTWKKADRLFLSGTEPTHPRHIAYDGRFDDVSVY</sequence>
<dbReference type="EMBL" id="REFZ01000001">
    <property type="protein sequence ID" value="RQH03108.1"/>
    <property type="molecule type" value="Genomic_DNA"/>
</dbReference>
<dbReference type="OrthoDB" id="190669at2157"/>
<dbReference type="SUPFAM" id="SSF89550">
    <property type="entry name" value="PHP domain-like"/>
    <property type="match status" value="1"/>
</dbReference>
<dbReference type="PANTHER" id="PTHR42924:SF3">
    <property type="entry name" value="POLYMERASE_HISTIDINOL PHOSPHATASE N-TERMINAL DOMAIN-CONTAINING PROTEIN"/>
    <property type="match status" value="1"/>
</dbReference>
<dbReference type="Gene3D" id="3.20.20.140">
    <property type="entry name" value="Metal-dependent hydrolases"/>
    <property type="match status" value="1"/>
</dbReference>
<dbReference type="Proteomes" id="UP000281431">
    <property type="component" value="Unassembled WGS sequence"/>
</dbReference>
<proteinExistence type="predicted"/>
<evidence type="ECO:0000313" key="2">
    <source>
        <dbReference type="Proteomes" id="UP000281431"/>
    </source>
</evidence>
<dbReference type="AlphaFoldDB" id="A0A3N6MIP1"/>
<dbReference type="InterPro" id="IPR052018">
    <property type="entry name" value="PHP_domain"/>
</dbReference>
<gene>
    <name evidence="1" type="ORF">EA472_00465</name>
</gene>
<comment type="caution">
    <text evidence="1">The sequence shown here is derived from an EMBL/GenBank/DDBJ whole genome shotgun (WGS) entry which is preliminary data.</text>
</comment>
<dbReference type="GO" id="GO:0035312">
    <property type="term" value="F:5'-3' DNA exonuclease activity"/>
    <property type="evidence" value="ECO:0007669"/>
    <property type="project" value="TreeGrafter"/>
</dbReference>
<dbReference type="PANTHER" id="PTHR42924">
    <property type="entry name" value="EXONUCLEASE"/>
    <property type="match status" value="1"/>
</dbReference>
<organism evidence="1 2">
    <name type="scientific">Natrarchaeobius chitinivorans</name>
    <dbReference type="NCBI Taxonomy" id="1679083"/>
    <lineage>
        <taxon>Archaea</taxon>
        <taxon>Methanobacteriati</taxon>
        <taxon>Methanobacteriota</taxon>
        <taxon>Stenosarchaea group</taxon>
        <taxon>Halobacteria</taxon>
        <taxon>Halobacteriales</taxon>
        <taxon>Natrialbaceae</taxon>
        <taxon>Natrarchaeobius</taxon>
    </lineage>
</organism>
<name>A0A3N6MIP1_NATCH</name>
<keyword evidence="2" id="KW-1185">Reference proteome</keyword>
<evidence type="ECO:0000313" key="1">
    <source>
        <dbReference type="EMBL" id="RQH03108.1"/>
    </source>
</evidence>
<dbReference type="InterPro" id="IPR016195">
    <property type="entry name" value="Pol/histidinol_Pase-like"/>
</dbReference>
<reference evidence="1 2" key="1">
    <citation type="submission" date="2018-10" db="EMBL/GenBank/DDBJ databases">
        <title>Natrarchaeobius chitinivorans gen. nov., sp. nov., and Natrarchaeobius haloalkaliphilus sp. nov., alkaliphilic, chitin-utilizing haloarchaea from hypersaline alkaline lakes.</title>
        <authorList>
            <person name="Sorokin D.Y."/>
            <person name="Elcheninov A.G."/>
            <person name="Kostrikina N.A."/>
            <person name="Bale N.J."/>
            <person name="Sinninghe Damste J.S."/>
            <person name="Khijniak T.V."/>
            <person name="Kublanov I.V."/>
            <person name="Toshchakov S.V."/>
        </authorList>
    </citation>
    <scope>NUCLEOTIDE SEQUENCE [LARGE SCALE GENOMIC DNA]</scope>
    <source>
        <strain evidence="1 2">AArcht7</strain>
    </source>
</reference>
<accession>A0A3N6MIP1</accession>
<protein>
    <submittedName>
        <fullName evidence="1">PHP domain-containing protein</fullName>
    </submittedName>
</protein>
<dbReference type="Pfam" id="PF13263">
    <property type="entry name" value="PHP_C"/>
    <property type="match status" value="1"/>
</dbReference>